<dbReference type="Proteomes" id="UP000001312">
    <property type="component" value="Unassembled WGS sequence"/>
</dbReference>
<reference evidence="2" key="1">
    <citation type="journal article" date="2011" name="PLoS Genet.">
        <title>Genomic analysis of the necrotrophic fungal pathogens Sclerotinia sclerotiorum and Botrytis cinerea.</title>
        <authorList>
            <person name="Amselem J."/>
            <person name="Cuomo C.A."/>
            <person name="van Kan J.A."/>
            <person name="Viaud M."/>
            <person name="Benito E.P."/>
            <person name="Couloux A."/>
            <person name="Coutinho P.M."/>
            <person name="de Vries R.P."/>
            <person name="Dyer P.S."/>
            <person name="Fillinger S."/>
            <person name="Fournier E."/>
            <person name="Gout L."/>
            <person name="Hahn M."/>
            <person name="Kohn L."/>
            <person name="Lapalu N."/>
            <person name="Plummer K.M."/>
            <person name="Pradier J.M."/>
            <person name="Quevillon E."/>
            <person name="Sharon A."/>
            <person name="Simon A."/>
            <person name="ten Have A."/>
            <person name="Tudzynski B."/>
            <person name="Tudzynski P."/>
            <person name="Wincker P."/>
            <person name="Andrew M."/>
            <person name="Anthouard V."/>
            <person name="Beever R.E."/>
            <person name="Beffa R."/>
            <person name="Benoit I."/>
            <person name="Bouzid O."/>
            <person name="Brault B."/>
            <person name="Chen Z."/>
            <person name="Choquer M."/>
            <person name="Collemare J."/>
            <person name="Cotton P."/>
            <person name="Danchin E.G."/>
            <person name="Da Silva C."/>
            <person name="Gautier A."/>
            <person name="Giraud C."/>
            <person name="Giraud T."/>
            <person name="Gonzalez C."/>
            <person name="Grossetete S."/>
            <person name="Guldener U."/>
            <person name="Henrissat B."/>
            <person name="Howlett B.J."/>
            <person name="Kodira C."/>
            <person name="Kretschmer M."/>
            <person name="Lappartient A."/>
            <person name="Leroch M."/>
            <person name="Levis C."/>
            <person name="Mauceli E."/>
            <person name="Neuveglise C."/>
            <person name="Oeser B."/>
            <person name="Pearson M."/>
            <person name="Poulain J."/>
            <person name="Poussereau N."/>
            <person name="Quesneville H."/>
            <person name="Rascle C."/>
            <person name="Schumacher J."/>
            <person name="Segurens B."/>
            <person name="Sexton A."/>
            <person name="Silva E."/>
            <person name="Sirven C."/>
            <person name="Soanes D.M."/>
            <person name="Talbot N.J."/>
            <person name="Templeton M."/>
            <person name="Yandava C."/>
            <person name="Yarden O."/>
            <person name="Zeng Q."/>
            <person name="Rollins J.A."/>
            <person name="Lebrun M.H."/>
            <person name="Dickman M."/>
        </authorList>
    </citation>
    <scope>NUCLEOTIDE SEQUENCE [LARGE SCALE GENOMIC DNA]</scope>
    <source>
        <strain evidence="2">ATCC 18683 / 1980 / Ss-1</strain>
    </source>
</reference>
<gene>
    <name evidence="1" type="ORF">SS1G_04439</name>
</gene>
<keyword evidence="2" id="KW-1185">Reference proteome</keyword>
<evidence type="ECO:0000313" key="1">
    <source>
        <dbReference type="EMBL" id="EDO01964.1"/>
    </source>
</evidence>
<dbReference type="AlphaFoldDB" id="A7EGJ8"/>
<sequence length="62" mass="7095">MCRYASVTSRALSETKILAINIGRFPVSRSHNRIAVEGWMNAKSERLIQEFKTWTSSTYVDS</sequence>
<dbReference type="GeneID" id="5490804"/>
<dbReference type="KEGG" id="ssl:SS1G_04439"/>
<accession>A7EGJ8</accession>
<organism evidence="1 2">
    <name type="scientific">Sclerotinia sclerotiorum (strain ATCC 18683 / 1980 / Ss-1)</name>
    <name type="common">White mold</name>
    <name type="synonym">Whetzelinia sclerotiorum</name>
    <dbReference type="NCBI Taxonomy" id="665079"/>
    <lineage>
        <taxon>Eukaryota</taxon>
        <taxon>Fungi</taxon>
        <taxon>Dikarya</taxon>
        <taxon>Ascomycota</taxon>
        <taxon>Pezizomycotina</taxon>
        <taxon>Leotiomycetes</taxon>
        <taxon>Helotiales</taxon>
        <taxon>Sclerotiniaceae</taxon>
        <taxon>Sclerotinia</taxon>
    </lineage>
</organism>
<evidence type="ECO:0000313" key="2">
    <source>
        <dbReference type="Proteomes" id="UP000001312"/>
    </source>
</evidence>
<dbReference type="InParanoid" id="A7EGJ8"/>
<dbReference type="EMBL" id="CH476625">
    <property type="protein sequence ID" value="EDO01964.1"/>
    <property type="molecule type" value="Genomic_DNA"/>
</dbReference>
<protein>
    <submittedName>
        <fullName evidence="1">Uncharacterized protein</fullName>
    </submittedName>
</protein>
<proteinExistence type="predicted"/>
<dbReference type="RefSeq" id="XP_001594632.1">
    <property type="nucleotide sequence ID" value="XM_001594582.1"/>
</dbReference>
<name>A7EGJ8_SCLS1</name>
<dbReference type="HOGENOM" id="CLU_2905521_0_0_1"/>